<organism evidence="2">
    <name type="scientific">Notodromas monacha</name>
    <dbReference type="NCBI Taxonomy" id="399045"/>
    <lineage>
        <taxon>Eukaryota</taxon>
        <taxon>Metazoa</taxon>
        <taxon>Ecdysozoa</taxon>
        <taxon>Arthropoda</taxon>
        <taxon>Crustacea</taxon>
        <taxon>Oligostraca</taxon>
        <taxon>Ostracoda</taxon>
        <taxon>Podocopa</taxon>
        <taxon>Podocopida</taxon>
        <taxon>Cypridocopina</taxon>
        <taxon>Cypridoidea</taxon>
        <taxon>Cyprididae</taxon>
        <taxon>Notodromas</taxon>
    </lineage>
</organism>
<sequence>MVGKGRRRLLDRDSISVLPSSSSKNARGSSSSGVAECLLGLPVHPDMHDLSSNHSPDEQHILARAANKVGNSDAGQIVGQEVELQVNVPEKLTVELHDG</sequence>
<evidence type="ECO:0000256" key="1">
    <source>
        <dbReference type="SAM" id="MobiDB-lite"/>
    </source>
</evidence>
<dbReference type="Proteomes" id="UP000678499">
    <property type="component" value="Unassembled WGS sequence"/>
</dbReference>
<evidence type="ECO:0000313" key="2">
    <source>
        <dbReference type="EMBL" id="CAD7281532.1"/>
    </source>
</evidence>
<gene>
    <name evidence="2" type="ORF">NMOB1V02_LOCUS9176</name>
</gene>
<keyword evidence="3" id="KW-1185">Reference proteome</keyword>
<evidence type="ECO:0000313" key="3">
    <source>
        <dbReference type="Proteomes" id="UP000678499"/>
    </source>
</evidence>
<dbReference type="EMBL" id="CAJPEX010002945">
    <property type="protein sequence ID" value="CAG0921684.1"/>
    <property type="molecule type" value="Genomic_DNA"/>
</dbReference>
<name>A0A7R9BTX7_9CRUS</name>
<proteinExistence type="predicted"/>
<feature type="compositionally biased region" description="Low complexity" evidence="1">
    <location>
        <begin position="20"/>
        <end position="32"/>
    </location>
</feature>
<accession>A0A7R9BTX7</accession>
<feature type="region of interest" description="Disordered" evidence="1">
    <location>
        <begin position="1"/>
        <end position="32"/>
    </location>
</feature>
<protein>
    <submittedName>
        <fullName evidence="2">Uncharacterized protein</fullName>
    </submittedName>
</protein>
<dbReference type="EMBL" id="OA884982">
    <property type="protein sequence ID" value="CAD7281532.1"/>
    <property type="molecule type" value="Genomic_DNA"/>
</dbReference>
<reference evidence="2" key="1">
    <citation type="submission" date="2020-11" db="EMBL/GenBank/DDBJ databases">
        <authorList>
            <person name="Tran Van P."/>
        </authorList>
    </citation>
    <scope>NUCLEOTIDE SEQUENCE</scope>
</reference>
<dbReference type="AlphaFoldDB" id="A0A7R9BTX7"/>